<comment type="caution">
    <text evidence="6">The sequence shown here is derived from an EMBL/GenBank/DDBJ whole genome shotgun (WGS) entry which is preliminary data.</text>
</comment>
<dbReference type="Proteomes" id="UP000520592">
    <property type="component" value="Unassembled WGS sequence"/>
</dbReference>
<evidence type="ECO:0000256" key="1">
    <source>
        <dbReference type="ARBA" id="ARBA00023015"/>
    </source>
</evidence>
<accession>A0A7Y8CLT2</accession>
<evidence type="ECO:0000256" key="2">
    <source>
        <dbReference type="ARBA" id="ARBA00023125"/>
    </source>
</evidence>
<dbReference type="InterPro" id="IPR001647">
    <property type="entry name" value="HTH_TetR"/>
</dbReference>
<dbReference type="PANTHER" id="PTHR47506">
    <property type="entry name" value="TRANSCRIPTIONAL REGULATORY PROTEIN"/>
    <property type="match status" value="1"/>
</dbReference>
<proteinExistence type="predicted"/>
<sequence length="200" mass="22137">MKKPEPAPGSRKEALTSLAVDLLQDRGFTALGLRDLAEAACIKAASLYSHFESKNALVLQAMQLYNRHNRDNLAALDHRATANIRLQDYVQLFIHTLENDSRLCLGLMLAVERNALSAEIMEQVRIFARQNTQWIADTWDRGRQDGSIDSVLTGTVAAPIIFGAAEGMMPFALLQQDPTVTFNQHLGQLLAALGVHRDND</sequence>
<evidence type="ECO:0000259" key="5">
    <source>
        <dbReference type="PROSITE" id="PS50977"/>
    </source>
</evidence>
<name>A0A7Y8CLT2_9PSED</name>
<feature type="DNA-binding region" description="H-T-H motif" evidence="4">
    <location>
        <begin position="32"/>
        <end position="51"/>
    </location>
</feature>
<dbReference type="PRINTS" id="PR00455">
    <property type="entry name" value="HTHTETR"/>
</dbReference>
<dbReference type="PANTHER" id="PTHR47506:SF1">
    <property type="entry name" value="HTH-TYPE TRANSCRIPTIONAL REGULATOR YJDC"/>
    <property type="match status" value="1"/>
</dbReference>
<reference evidence="6 7" key="1">
    <citation type="submission" date="2020-04" db="EMBL/GenBank/DDBJ databases">
        <title>Molecular characterization of pseudomonads from Agaricus bisporus reveal novel blotch 2 pathogens in Western Europe.</title>
        <authorList>
            <person name="Taparia T."/>
            <person name="Krijger M."/>
            <person name="Haynes E."/>
            <person name="Elpinstone J.G."/>
            <person name="Noble R."/>
            <person name="Van Der Wolf J."/>
        </authorList>
    </citation>
    <scope>NUCLEOTIDE SEQUENCE [LARGE SCALE GENOMIC DNA]</scope>
    <source>
        <strain evidence="6 7">IPO3737</strain>
    </source>
</reference>
<dbReference type="Gene3D" id="1.10.357.10">
    <property type="entry name" value="Tetracycline Repressor, domain 2"/>
    <property type="match status" value="1"/>
</dbReference>
<evidence type="ECO:0000313" key="7">
    <source>
        <dbReference type="Proteomes" id="UP000520592"/>
    </source>
</evidence>
<evidence type="ECO:0000256" key="3">
    <source>
        <dbReference type="ARBA" id="ARBA00023163"/>
    </source>
</evidence>
<dbReference type="PROSITE" id="PS50977">
    <property type="entry name" value="HTH_TETR_2"/>
    <property type="match status" value="1"/>
</dbReference>
<dbReference type="GO" id="GO:0003677">
    <property type="term" value="F:DNA binding"/>
    <property type="evidence" value="ECO:0007669"/>
    <property type="project" value="UniProtKB-UniRule"/>
</dbReference>
<keyword evidence="1" id="KW-0805">Transcription regulation</keyword>
<dbReference type="InterPro" id="IPR009057">
    <property type="entry name" value="Homeodomain-like_sf"/>
</dbReference>
<evidence type="ECO:0000256" key="4">
    <source>
        <dbReference type="PROSITE-ProRule" id="PRU00335"/>
    </source>
</evidence>
<organism evidence="6 7">
    <name type="scientific">Pseudomonas gingeri</name>
    <dbReference type="NCBI Taxonomy" id="117681"/>
    <lineage>
        <taxon>Bacteria</taxon>
        <taxon>Pseudomonadati</taxon>
        <taxon>Pseudomonadota</taxon>
        <taxon>Gammaproteobacteria</taxon>
        <taxon>Pseudomonadales</taxon>
        <taxon>Pseudomonadaceae</taxon>
        <taxon>Pseudomonas</taxon>
    </lineage>
</organism>
<dbReference type="AlphaFoldDB" id="A0A7Y8CLT2"/>
<feature type="domain" description="HTH tetR-type" evidence="5">
    <location>
        <begin position="9"/>
        <end position="69"/>
    </location>
</feature>
<gene>
    <name evidence="6" type="ORF">HX876_23960</name>
</gene>
<protein>
    <submittedName>
        <fullName evidence="6">TetR/AcrR family transcriptional regulator</fullName>
    </submittedName>
</protein>
<dbReference type="RefSeq" id="WP_177058015.1">
    <property type="nucleotide sequence ID" value="NZ_JACAPB010000019.1"/>
</dbReference>
<dbReference type="SUPFAM" id="SSF46689">
    <property type="entry name" value="Homeodomain-like"/>
    <property type="match status" value="1"/>
</dbReference>
<dbReference type="Pfam" id="PF00440">
    <property type="entry name" value="TetR_N"/>
    <property type="match status" value="1"/>
</dbReference>
<dbReference type="InterPro" id="IPR036271">
    <property type="entry name" value="Tet_transcr_reg_TetR-rel_C_sf"/>
</dbReference>
<evidence type="ECO:0000313" key="6">
    <source>
        <dbReference type="EMBL" id="NWC35436.1"/>
    </source>
</evidence>
<dbReference type="EMBL" id="JACAQD010000032">
    <property type="protein sequence ID" value="NWC35436.1"/>
    <property type="molecule type" value="Genomic_DNA"/>
</dbReference>
<keyword evidence="2 4" id="KW-0238">DNA-binding</keyword>
<keyword evidence="3" id="KW-0804">Transcription</keyword>
<dbReference type="SUPFAM" id="SSF48498">
    <property type="entry name" value="Tetracyclin repressor-like, C-terminal domain"/>
    <property type="match status" value="1"/>
</dbReference>